<sequence>MDLLAGAQWFCIAVDPGAVRHPDELGAIEGRWLPANVPGTAAGAVRDADGTNAARRAQTDASDWWFVTDVATAGNGPWRLTFDGLATLSEVWVGPERVASSDSMFLPIDVVLGDLAPTVRIALRFPSLDAALRTRRPRGRWRSSLVSAQGLRWFRTTVLGRAPVFAGVPSPVGPWRPVRLLGGDDHVVLSRRIRTAVTGPDGSAEIEVAVAGPEISSAVVRMGRYEARGEIVSMPDGSRSVRARVTVPAPQLWWPHTHGHPAGYRVELDLDGTSLDLGNVGFRSVTGGYEDSGFSLRINGIDVFCRGIVWTPSDPIGLNDAAQTRKVLEQCVDAGINMIRIPGTTLYERDDFYSDCAELGIMVWQDVMLATTDPPDDEEFRASLERELRTLTSRLAGNPALVVLSGGSETEQQPVMLGLPRPVIPAIDELLPAVAAAEAPDVVWVSSSPSAPPGSEALPIDVGSGVAHYFGVGGYRRPISDVRAAGVRFAAECLAFSIPPGNDAIEKEFGSVAAAGHHPKWKAAVPRDNGASWDFEDVRDHYVRTVFGVDPATERWSDPERYLDLGRAAVCEAFTEVLQHWRRPDSGCRGALVLAARDLVPGAGWGVLDHAGVPKAPWFVLRRVFSPVAVLLVDDGLDGLQIVAFNDDAGPLDATLHLRSHTPAGAVPTDVVVPLHLGAHDAKTLSWNVATAGFADVNHAYRFGTRTFDAVSAQLVDATGAVVAESVHLVGGAARPVERSVGLRATARRSAEGWSVTVETEWTAQYVRLDVRGFEAADSWFHLPPGGSRTVELRATAGHTAPSGRVAALNSAVTAPIRVVAED</sequence>
<keyword evidence="3 6" id="KW-0378">Hydrolase</keyword>
<dbReference type="Gene3D" id="2.60.40.10">
    <property type="entry name" value="Immunoglobulins"/>
    <property type="match status" value="1"/>
</dbReference>
<feature type="domain" description="Beta-mannosidase-like galactose-binding" evidence="5">
    <location>
        <begin position="31"/>
        <end position="127"/>
    </location>
</feature>
<name>A0A2X4U4J1_9NOCA</name>
<dbReference type="GO" id="GO:0006516">
    <property type="term" value="P:glycoprotein catabolic process"/>
    <property type="evidence" value="ECO:0007669"/>
    <property type="project" value="TreeGrafter"/>
</dbReference>
<evidence type="ECO:0000313" key="7">
    <source>
        <dbReference type="Proteomes" id="UP000249091"/>
    </source>
</evidence>
<dbReference type="Pfam" id="PF22666">
    <property type="entry name" value="Glyco_hydro_2_N2"/>
    <property type="match status" value="1"/>
</dbReference>
<evidence type="ECO:0000313" key="6">
    <source>
        <dbReference type="EMBL" id="SQI34706.1"/>
    </source>
</evidence>
<dbReference type="InterPro" id="IPR013783">
    <property type="entry name" value="Ig-like_fold"/>
</dbReference>
<dbReference type="STRING" id="1219011.GCA_001895045_02335"/>
<gene>
    <name evidence="6" type="ORF">NCTC10994_02878</name>
</gene>
<proteinExistence type="predicted"/>
<evidence type="ECO:0000256" key="3">
    <source>
        <dbReference type="ARBA" id="ARBA00022801"/>
    </source>
</evidence>
<dbReference type="GO" id="GO:0005975">
    <property type="term" value="P:carbohydrate metabolic process"/>
    <property type="evidence" value="ECO:0007669"/>
    <property type="project" value="UniProtKB-ARBA"/>
</dbReference>
<accession>A0A2X4U4J1</accession>
<dbReference type="AlphaFoldDB" id="A0A2X4U4J1"/>
<dbReference type="Gene3D" id="3.20.20.80">
    <property type="entry name" value="Glycosidases"/>
    <property type="match status" value="1"/>
</dbReference>
<dbReference type="EMBL" id="LS483468">
    <property type="protein sequence ID" value="SQI34706.1"/>
    <property type="molecule type" value="Genomic_DNA"/>
</dbReference>
<dbReference type="InterPro" id="IPR008979">
    <property type="entry name" value="Galactose-bd-like_sf"/>
</dbReference>
<comment type="catalytic activity">
    <reaction evidence="1">
        <text>Hydrolysis of terminal, non-reducing beta-D-mannose residues in beta-D-mannosides.</text>
        <dbReference type="EC" id="3.2.1.25"/>
    </reaction>
</comment>
<dbReference type="PANTHER" id="PTHR43730">
    <property type="entry name" value="BETA-MANNOSIDASE"/>
    <property type="match status" value="1"/>
</dbReference>
<dbReference type="SUPFAM" id="SSF49303">
    <property type="entry name" value="beta-Galactosidase/glucuronidase domain"/>
    <property type="match status" value="2"/>
</dbReference>
<dbReference type="EC" id="3.2.1.25" evidence="2"/>
<dbReference type="InterPro" id="IPR017853">
    <property type="entry name" value="GH"/>
</dbReference>
<dbReference type="SUPFAM" id="SSF49785">
    <property type="entry name" value="Galactose-binding domain-like"/>
    <property type="match status" value="1"/>
</dbReference>
<dbReference type="GO" id="GO:0004567">
    <property type="term" value="F:beta-mannosidase activity"/>
    <property type="evidence" value="ECO:0007669"/>
    <property type="project" value="UniProtKB-EC"/>
</dbReference>
<dbReference type="SUPFAM" id="SSF51445">
    <property type="entry name" value="(Trans)glycosidases"/>
    <property type="match status" value="1"/>
</dbReference>
<dbReference type="InterPro" id="IPR050887">
    <property type="entry name" value="Beta-mannosidase_GH2"/>
</dbReference>
<dbReference type="Proteomes" id="UP000249091">
    <property type="component" value="Chromosome 1"/>
</dbReference>
<protein>
    <recommendedName>
        <fullName evidence="2">beta-mannosidase</fullName>
        <ecNumber evidence="2">3.2.1.25</ecNumber>
    </recommendedName>
</protein>
<keyword evidence="7" id="KW-1185">Reference proteome</keyword>
<dbReference type="Gene3D" id="2.60.120.260">
    <property type="entry name" value="Galactose-binding domain-like"/>
    <property type="match status" value="1"/>
</dbReference>
<evidence type="ECO:0000259" key="5">
    <source>
        <dbReference type="Pfam" id="PF22666"/>
    </source>
</evidence>
<evidence type="ECO:0000256" key="2">
    <source>
        <dbReference type="ARBA" id="ARBA00012754"/>
    </source>
</evidence>
<dbReference type="InterPro" id="IPR054593">
    <property type="entry name" value="Beta-mannosidase-like_N2"/>
</dbReference>
<dbReference type="PANTHER" id="PTHR43730:SF1">
    <property type="entry name" value="BETA-MANNOSIDASE"/>
    <property type="match status" value="1"/>
</dbReference>
<evidence type="ECO:0000256" key="1">
    <source>
        <dbReference type="ARBA" id="ARBA00000829"/>
    </source>
</evidence>
<dbReference type="RefSeq" id="WP_072700636.1">
    <property type="nucleotide sequence ID" value="NZ_JAFBBL010000001.1"/>
</dbReference>
<dbReference type="KEGG" id="rcr:NCTC10994_02878"/>
<reference evidence="6 7" key="1">
    <citation type="submission" date="2018-06" db="EMBL/GenBank/DDBJ databases">
        <authorList>
            <consortium name="Pathogen Informatics"/>
            <person name="Doyle S."/>
        </authorList>
    </citation>
    <scope>NUCLEOTIDE SEQUENCE [LARGE SCALE GENOMIC DNA]</scope>
    <source>
        <strain evidence="6 7">NCTC10994</strain>
    </source>
</reference>
<evidence type="ECO:0000256" key="4">
    <source>
        <dbReference type="ARBA" id="ARBA00023295"/>
    </source>
</evidence>
<dbReference type="InterPro" id="IPR036156">
    <property type="entry name" value="Beta-gal/glucu_dom_sf"/>
</dbReference>
<organism evidence="6 7">
    <name type="scientific">Rhodococcus coprophilus</name>
    <dbReference type="NCBI Taxonomy" id="38310"/>
    <lineage>
        <taxon>Bacteria</taxon>
        <taxon>Bacillati</taxon>
        <taxon>Actinomycetota</taxon>
        <taxon>Actinomycetes</taxon>
        <taxon>Mycobacteriales</taxon>
        <taxon>Nocardiaceae</taxon>
        <taxon>Rhodococcus</taxon>
    </lineage>
</organism>
<keyword evidence="4 6" id="KW-0326">Glycosidase</keyword>